<protein>
    <recommendedName>
        <fullName evidence="2">EGF-like domain-containing protein</fullName>
    </recommendedName>
</protein>
<name>A0A8J5R1S1_9HYME</name>
<proteinExistence type="predicted"/>
<dbReference type="SMART" id="SM00181">
    <property type="entry name" value="EGF"/>
    <property type="match status" value="4"/>
</dbReference>
<evidence type="ECO:0000313" key="4">
    <source>
        <dbReference type="Proteomes" id="UP000729913"/>
    </source>
</evidence>
<feature type="domain" description="EGF-like" evidence="2">
    <location>
        <begin position="41"/>
        <end position="79"/>
    </location>
</feature>
<dbReference type="OrthoDB" id="7668279at2759"/>
<feature type="chain" id="PRO_5035273075" description="EGF-like domain-containing protein" evidence="1">
    <location>
        <begin position="25"/>
        <end position="518"/>
    </location>
</feature>
<feature type="domain" description="EGF-like" evidence="2">
    <location>
        <begin position="417"/>
        <end position="445"/>
    </location>
</feature>
<sequence>MSLERMKILVIALGLLLVASILEAKFYRDHGFPLAERVGDRCDRQRSCKNVRNSEYSRGKCKCLPNYRPSRPWGRSICKGAINAFCESDDDCLNSDEIFCIFNTCQNYTNFLDSDVEVTKLYRTTSYRSRCETDEHCSNMQKSVCIAGKCDCIDGYGSDPFGICVPLDKRYFKNNKSCWTNKVTCFEYYCMLPEEFFMEANVKNITTYTANSLGDACQVDFHCSKLDNARCQGGKCTCKDGYYDSMCICLYQRTFMIERDYEANVLAFECSLKNCSSDSKIAEASQTSTASKHYQCSHGTRCYLNTCRYFNEFFSSDDADKYTTAGMSGYRSVLTTMVLQGRDFRLGIRLRNFWADKCQEWPMRKCDDRPPCLIEYDEQCVLGVCKMKSELYLNPESIDLDLYVAKSHYEFCVIDHHCRDLNNTHCRNGACECLLGYEVVFDTCQKIIEKNFTRNIDCLLPGSYCFFDTCMMFQDFIALSSNKTSTYVAKYEGFCQTTHQCRDLEETICTKSVCTWAS</sequence>
<dbReference type="EMBL" id="JAAOIC020000064">
    <property type="protein sequence ID" value="KAG8035084.1"/>
    <property type="molecule type" value="Genomic_DNA"/>
</dbReference>
<dbReference type="InterPro" id="IPR000742">
    <property type="entry name" value="EGF"/>
</dbReference>
<feature type="domain" description="EGF-like" evidence="2">
    <location>
        <begin position="216"/>
        <end position="248"/>
    </location>
</feature>
<feature type="domain" description="EGF-like" evidence="2">
    <location>
        <begin position="130"/>
        <end position="165"/>
    </location>
</feature>
<keyword evidence="4" id="KW-1185">Reference proteome</keyword>
<dbReference type="AlphaFoldDB" id="A0A8J5R1S1"/>
<comment type="caution">
    <text evidence="3">The sequence shown here is derived from an EMBL/GenBank/DDBJ whole genome shotgun (WGS) entry which is preliminary data.</text>
</comment>
<keyword evidence="1" id="KW-0732">Signal</keyword>
<accession>A0A8J5R1S1</accession>
<gene>
    <name evidence="3" type="ORF">G9C98_001574</name>
</gene>
<dbReference type="PANTHER" id="PTHR39069:SF8">
    <property type="entry name" value="FI17111P1"/>
    <property type="match status" value="1"/>
</dbReference>
<feature type="signal peptide" evidence="1">
    <location>
        <begin position="1"/>
        <end position="24"/>
    </location>
</feature>
<dbReference type="Proteomes" id="UP000729913">
    <property type="component" value="Unassembled WGS sequence"/>
</dbReference>
<evidence type="ECO:0000313" key="3">
    <source>
        <dbReference type="EMBL" id="KAG8035084.1"/>
    </source>
</evidence>
<dbReference type="PANTHER" id="PTHR39069">
    <property type="entry name" value="ECDYSONE-INDUCIBLE GENE E1, ISOFORM A"/>
    <property type="match status" value="1"/>
</dbReference>
<reference evidence="3" key="2">
    <citation type="submission" date="2021-04" db="EMBL/GenBank/DDBJ databases">
        <title>Genome-wide patterns of bracovirus chromosomal integration into multiple host tissues during parasitism.</title>
        <authorList>
            <person name="Chebbi M.A.C."/>
        </authorList>
    </citation>
    <scope>NUCLEOTIDE SEQUENCE</scope>
    <source>
        <tissue evidence="3">Whole body</tissue>
    </source>
</reference>
<organism evidence="3 4">
    <name type="scientific">Cotesia typhae</name>
    <dbReference type="NCBI Taxonomy" id="2053667"/>
    <lineage>
        <taxon>Eukaryota</taxon>
        <taxon>Metazoa</taxon>
        <taxon>Ecdysozoa</taxon>
        <taxon>Arthropoda</taxon>
        <taxon>Hexapoda</taxon>
        <taxon>Insecta</taxon>
        <taxon>Pterygota</taxon>
        <taxon>Neoptera</taxon>
        <taxon>Endopterygota</taxon>
        <taxon>Hymenoptera</taxon>
        <taxon>Apocrita</taxon>
        <taxon>Ichneumonoidea</taxon>
        <taxon>Braconidae</taxon>
        <taxon>Microgastrinae</taxon>
        <taxon>Cotesia</taxon>
    </lineage>
</organism>
<evidence type="ECO:0000256" key="1">
    <source>
        <dbReference type="SAM" id="SignalP"/>
    </source>
</evidence>
<evidence type="ECO:0000259" key="2">
    <source>
        <dbReference type="SMART" id="SM00181"/>
    </source>
</evidence>
<reference evidence="3" key="1">
    <citation type="submission" date="2020-03" db="EMBL/GenBank/DDBJ databases">
        <authorList>
            <person name="Chebbi M.A."/>
            <person name="Drezen J.M."/>
        </authorList>
    </citation>
    <scope>NUCLEOTIDE SEQUENCE</scope>
    <source>
        <tissue evidence="3">Whole body</tissue>
    </source>
</reference>